<keyword evidence="2" id="KW-0479">Metal-binding</keyword>
<dbReference type="Pfam" id="PF01799">
    <property type="entry name" value="Fer2_2"/>
    <property type="match status" value="1"/>
</dbReference>
<dbReference type="Proteomes" id="UP000616143">
    <property type="component" value="Unassembled WGS sequence"/>
</dbReference>
<dbReference type="SUPFAM" id="SSF47741">
    <property type="entry name" value="CO dehydrogenase ISP C-domain like"/>
    <property type="match status" value="1"/>
</dbReference>
<evidence type="ECO:0000256" key="4">
    <source>
        <dbReference type="ARBA" id="ARBA00023014"/>
    </source>
</evidence>
<dbReference type="GO" id="GO:0016491">
    <property type="term" value="F:oxidoreductase activity"/>
    <property type="evidence" value="ECO:0007669"/>
    <property type="project" value="InterPro"/>
</dbReference>
<dbReference type="Pfam" id="PF00111">
    <property type="entry name" value="Fer2"/>
    <property type="match status" value="1"/>
</dbReference>
<reference evidence="6" key="3">
    <citation type="journal article" date="2019" name="BMC Res. Notes">
        <title>Complete genome sequence of the Sulfodiicoccus acidiphilus strain HS-1T, the first crenarchaeon that lacks polB3, isolated from an acidic hot spring in Ohwaku-dani, Hakone, Japan.</title>
        <authorList>
            <person name="Sakai H.D."/>
            <person name="Kurosawa N."/>
        </authorList>
    </citation>
    <scope>NUCLEOTIDE SEQUENCE</scope>
    <source>
        <strain evidence="6">HS-1</strain>
    </source>
</reference>
<evidence type="ECO:0000259" key="5">
    <source>
        <dbReference type="PROSITE" id="PS51085"/>
    </source>
</evidence>
<keyword evidence="1" id="KW-0001">2Fe-2S</keyword>
<feature type="domain" description="2Fe-2S ferredoxin-type" evidence="5">
    <location>
        <begin position="1"/>
        <end position="77"/>
    </location>
</feature>
<accession>A0A348B1J4</accession>
<dbReference type="EMBL" id="BMQS01000016">
    <property type="protein sequence ID" value="GGU00184.1"/>
    <property type="molecule type" value="Genomic_DNA"/>
</dbReference>
<evidence type="ECO:0000256" key="2">
    <source>
        <dbReference type="ARBA" id="ARBA00022723"/>
    </source>
</evidence>
<dbReference type="OrthoDB" id="37184at2157"/>
<dbReference type="InterPro" id="IPR001041">
    <property type="entry name" value="2Fe-2S_ferredoxin-type"/>
</dbReference>
<reference evidence="8" key="2">
    <citation type="submission" date="2018-04" db="EMBL/GenBank/DDBJ databases">
        <title>Complete genome sequence of Sulfodiicoccus acidiphilus strain HS-1.</title>
        <authorList>
            <person name="Sakai H.D."/>
            <person name="Kurosawa N."/>
        </authorList>
    </citation>
    <scope>NUCLEOTIDE SEQUENCE [LARGE SCALE GENOMIC DNA]</scope>
    <source>
        <strain evidence="8">HS-1</strain>
    </source>
</reference>
<keyword evidence="8" id="KW-1185">Reference proteome</keyword>
<dbReference type="Gene3D" id="3.10.20.30">
    <property type="match status" value="1"/>
</dbReference>
<evidence type="ECO:0000313" key="6">
    <source>
        <dbReference type="EMBL" id="BBD72046.1"/>
    </source>
</evidence>
<sequence length="169" mass="18772">MRLKLKVNGEEVNVEYAPGESLLDVLRGRLDLKGAKRGCDGDGCGACAVLLDGRPIYSCMLLAPKAEGKEIMTIEGITNDDQLNVIQRLFVERWATQCGYCTPGFIVAIEALRRELESNPARIRTNFKNDLEKFVLDGLTSHICRCTGYLPIRQVAKEVVETKAREIKG</sequence>
<proteinExistence type="predicted"/>
<dbReference type="AlphaFoldDB" id="A0A348B1J4"/>
<dbReference type="CDD" id="cd00207">
    <property type="entry name" value="fer2"/>
    <property type="match status" value="1"/>
</dbReference>
<dbReference type="InterPro" id="IPR002888">
    <property type="entry name" value="2Fe-2S-bd"/>
</dbReference>
<dbReference type="PANTHER" id="PTHR44379:SF7">
    <property type="entry name" value="XANTHINE DEHYDROGENASE SUBUNIT E-RELATED"/>
    <property type="match status" value="1"/>
</dbReference>
<dbReference type="EMBL" id="AP018553">
    <property type="protein sequence ID" value="BBD72046.1"/>
    <property type="molecule type" value="Genomic_DNA"/>
</dbReference>
<dbReference type="KEGG" id="sacd:HS1genome_0435"/>
<dbReference type="Gene3D" id="1.10.150.120">
    <property type="entry name" value="[2Fe-2S]-binding domain"/>
    <property type="match status" value="1"/>
</dbReference>
<dbReference type="InterPro" id="IPR036010">
    <property type="entry name" value="2Fe-2S_ferredoxin-like_sf"/>
</dbReference>
<organism evidence="6 8">
    <name type="scientific">Sulfodiicoccus acidiphilus</name>
    <dbReference type="NCBI Taxonomy" id="1670455"/>
    <lineage>
        <taxon>Archaea</taxon>
        <taxon>Thermoproteota</taxon>
        <taxon>Thermoprotei</taxon>
        <taxon>Sulfolobales</taxon>
        <taxon>Sulfolobaceae</taxon>
        <taxon>Sulfodiicoccus</taxon>
    </lineage>
</organism>
<dbReference type="Proteomes" id="UP000276741">
    <property type="component" value="Chromosome"/>
</dbReference>
<dbReference type="PANTHER" id="PTHR44379">
    <property type="entry name" value="OXIDOREDUCTASE WITH IRON-SULFUR SUBUNIT"/>
    <property type="match status" value="1"/>
</dbReference>
<evidence type="ECO:0000256" key="3">
    <source>
        <dbReference type="ARBA" id="ARBA00023004"/>
    </source>
</evidence>
<dbReference type="SUPFAM" id="SSF54292">
    <property type="entry name" value="2Fe-2S ferredoxin-like"/>
    <property type="match status" value="1"/>
</dbReference>
<dbReference type="PROSITE" id="PS51085">
    <property type="entry name" value="2FE2S_FER_2"/>
    <property type="match status" value="1"/>
</dbReference>
<evidence type="ECO:0000313" key="8">
    <source>
        <dbReference type="Proteomes" id="UP000276741"/>
    </source>
</evidence>
<evidence type="ECO:0000313" key="7">
    <source>
        <dbReference type="EMBL" id="GGU00184.1"/>
    </source>
</evidence>
<keyword evidence="4" id="KW-0411">Iron-sulfur</keyword>
<protein>
    <submittedName>
        <fullName evidence="6">Xanthine dehydrogenase</fullName>
    </submittedName>
</protein>
<dbReference type="GO" id="GO:0051537">
    <property type="term" value="F:2 iron, 2 sulfur cluster binding"/>
    <property type="evidence" value="ECO:0007669"/>
    <property type="project" value="UniProtKB-KW"/>
</dbReference>
<reference evidence="7" key="1">
    <citation type="journal article" date="2014" name="Int. J. Syst. Evol. Microbiol.">
        <title>Complete genome sequence of Corynebacterium casei LMG S-19264T (=DSM 44701T), isolated from a smear-ripened cheese.</title>
        <authorList>
            <consortium name="US DOE Joint Genome Institute (JGI-PGF)"/>
            <person name="Walter F."/>
            <person name="Albersmeier A."/>
            <person name="Kalinowski J."/>
            <person name="Ruckert C."/>
        </authorList>
    </citation>
    <scope>NUCLEOTIDE SEQUENCE</scope>
    <source>
        <strain evidence="7">JCM 31740</strain>
    </source>
</reference>
<dbReference type="InterPro" id="IPR012675">
    <property type="entry name" value="Beta-grasp_dom_sf"/>
</dbReference>
<dbReference type="RefSeq" id="WP_126449336.1">
    <property type="nucleotide sequence ID" value="NZ_AP018553.1"/>
</dbReference>
<gene>
    <name evidence="7" type="ORF">GCM10007116_16860</name>
    <name evidence="6" type="ORF">HS1genome_0435</name>
</gene>
<dbReference type="GeneID" id="38665939"/>
<evidence type="ECO:0000256" key="1">
    <source>
        <dbReference type="ARBA" id="ARBA00022714"/>
    </source>
</evidence>
<dbReference type="GO" id="GO:0046872">
    <property type="term" value="F:metal ion binding"/>
    <property type="evidence" value="ECO:0007669"/>
    <property type="project" value="UniProtKB-KW"/>
</dbReference>
<dbReference type="InterPro" id="IPR051452">
    <property type="entry name" value="Diverse_Oxidoreductases"/>
</dbReference>
<keyword evidence="3" id="KW-0408">Iron</keyword>
<name>A0A348B1J4_9CREN</name>
<reference evidence="7" key="4">
    <citation type="submission" date="2020-09" db="EMBL/GenBank/DDBJ databases">
        <authorList>
            <person name="Sun Q."/>
            <person name="Ohkuma M."/>
        </authorList>
    </citation>
    <scope>NUCLEOTIDE SEQUENCE</scope>
    <source>
        <strain evidence="7">JCM 31740</strain>
    </source>
</reference>
<dbReference type="InterPro" id="IPR036884">
    <property type="entry name" value="2Fe-2S-bd_dom_sf"/>
</dbReference>